<gene>
    <name evidence="2" type="ORF">M9Y10_022017</name>
</gene>
<dbReference type="Proteomes" id="UP001470230">
    <property type="component" value="Unassembled WGS sequence"/>
</dbReference>
<feature type="region of interest" description="Disordered" evidence="1">
    <location>
        <begin position="1"/>
        <end position="107"/>
    </location>
</feature>
<evidence type="ECO:0000313" key="2">
    <source>
        <dbReference type="EMBL" id="KAK8893593.1"/>
    </source>
</evidence>
<evidence type="ECO:0000256" key="1">
    <source>
        <dbReference type="SAM" id="MobiDB-lite"/>
    </source>
</evidence>
<comment type="caution">
    <text evidence="2">The sequence shown here is derived from an EMBL/GenBank/DDBJ whole genome shotgun (WGS) entry which is preliminary data.</text>
</comment>
<keyword evidence="3" id="KW-1185">Reference proteome</keyword>
<sequence length="169" mass="18721">MIRNNNEDFPTMKRESATDDDTPLHEFPSFCPPVSLMQEDENNDNKIPPLCPFPRMKKTQNRGLSLPTMMSGHQNGNNNSFNSFKFSKEIDDQPPPSPSSALPKLITLNSSSPRGVDCLSVPSSGRKTMLMPTIPKTSPLKPVCLQTIVPRRRNASVLGKITNVCTPIQ</sequence>
<dbReference type="EMBL" id="JAPFFF010000003">
    <property type="protein sequence ID" value="KAK8893593.1"/>
    <property type="molecule type" value="Genomic_DNA"/>
</dbReference>
<name>A0ABR2KRC5_9EUKA</name>
<accession>A0ABR2KRC5</accession>
<proteinExistence type="predicted"/>
<reference evidence="2 3" key="1">
    <citation type="submission" date="2024-04" db="EMBL/GenBank/DDBJ databases">
        <title>Tritrichomonas musculus Genome.</title>
        <authorList>
            <person name="Alves-Ferreira E."/>
            <person name="Grigg M."/>
            <person name="Lorenzi H."/>
            <person name="Galac M."/>
        </authorList>
    </citation>
    <scope>NUCLEOTIDE SEQUENCE [LARGE SCALE GENOMIC DNA]</scope>
    <source>
        <strain evidence="2 3">EAF2021</strain>
    </source>
</reference>
<organism evidence="2 3">
    <name type="scientific">Tritrichomonas musculus</name>
    <dbReference type="NCBI Taxonomy" id="1915356"/>
    <lineage>
        <taxon>Eukaryota</taxon>
        <taxon>Metamonada</taxon>
        <taxon>Parabasalia</taxon>
        <taxon>Tritrichomonadida</taxon>
        <taxon>Tritrichomonadidae</taxon>
        <taxon>Tritrichomonas</taxon>
    </lineage>
</organism>
<protein>
    <submittedName>
        <fullName evidence="2">Uncharacterized protein</fullName>
    </submittedName>
</protein>
<evidence type="ECO:0000313" key="3">
    <source>
        <dbReference type="Proteomes" id="UP001470230"/>
    </source>
</evidence>